<sequence length="69" mass="8286">MTAQVVRFLYFFYHYLFQSVNRTCRYDPTCSQYALQATKKYGLIIGSWITFKRLIACHPFSKKPYYDPV</sequence>
<protein>
    <recommendedName>
        <fullName evidence="3">Membrane protein insertion efficiency factor</fullName>
    </recommendedName>
</protein>
<evidence type="ECO:0008006" key="3">
    <source>
        <dbReference type="Google" id="ProtNLM"/>
    </source>
</evidence>
<dbReference type="EMBL" id="MFBT01000013">
    <property type="protein sequence ID" value="OGD99568.1"/>
    <property type="molecule type" value="Genomic_DNA"/>
</dbReference>
<dbReference type="Pfam" id="PF01809">
    <property type="entry name" value="YidD"/>
    <property type="match status" value="1"/>
</dbReference>
<evidence type="ECO:0000313" key="2">
    <source>
        <dbReference type="Proteomes" id="UP000177039"/>
    </source>
</evidence>
<organism evidence="1 2">
    <name type="scientific">Candidatus Curtissbacteria bacterium RIFCSPLOWO2_01_FULL_42_50</name>
    <dbReference type="NCBI Taxonomy" id="1797730"/>
    <lineage>
        <taxon>Bacteria</taxon>
        <taxon>Candidatus Curtissiibacteriota</taxon>
    </lineage>
</organism>
<reference evidence="1 2" key="1">
    <citation type="journal article" date="2016" name="Nat. Commun.">
        <title>Thousands of microbial genomes shed light on interconnected biogeochemical processes in an aquifer system.</title>
        <authorList>
            <person name="Anantharaman K."/>
            <person name="Brown C.T."/>
            <person name="Hug L.A."/>
            <person name="Sharon I."/>
            <person name="Castelle C.J."/>
            <person name="Probst A.J."/>
            <person name="Thomas B.C."/>
            <person name="Singh A."/>
            <person name="Wilkins M.J."/>
            <person name="Karaoz U."/>
            <person name="Brodie E.L."/>
            <person name="Williams K.H."/>
            <person name="Hubbard S.S."/>
            <person name="Banfield J.F."/>
        </authorList>
    </citation>
    <scope>NUCLEOTIDE SEQUENCE [LARGE SCALE GENOMIC DNA]</scope>
</reference>
<comment type="caution">
    <text evidence="1">The sequence shown here is derived from an EMBL/GenBank/DDBJ whole genome shotgun (WGS) entry which is preliminary data.</text>
</comment>
<gene>
    <name evidence="1" type="ORF">A3B54_02350</name>
</gene>
<dbReference type="PANTHER" id="PTHR33383">
    <property type="entry name" value="MEMBRANE PROTEIN INSERTION EFFICIENCY FACTOR-RELATED"/>
    <property type="match status" value="1"/>
</dbReference>
<dbReference type="PANTHER" id="PTHR33383:SF1">
    <property type="entry name" value="MEMBRANE PROTEIN INSERTION EFFICIENCY FACTOR-RELATED"/>
    <property type="match status" value="1"/>
</dbReference>
<dbReference type="AlphaFoldDB" id="A0A1F5H677"/>
<dbReference type="SMART" id="SM01234">
    <property type="entry name" value="Haemolytic"/>
    <property type="match status" value="1"/>
</dbReference>
<dbReference type="InterPro" id="IPR002696">
    <property type="entry name" value="Membr_insert_effic_factor_YidD"/>
</dbReference>
<accession>A0A1F5H677</accession>
<dbReference type="NCBIfam" id="TIGR00278">
    <property type="entry name" value="membrane protein insertion efficiency factor YidD"/>
    <property type="match status" value="1"/>
</dbReference>
<proteinExistence type="predicted"/>
<dbReference type="Proteomes" id="UP000177039">
    <property type="component" value="Unassembled WGS sequence"/>
</dbReference>
<evidence type="ECO:0000313" key="1">
    <source>
        <dbReference type="EMBL" id="OGD99568.1"/>
    </source>
</evidence>
<name>A0A1F5H677_9BACT</name>